<evidence type="ECO:0000313" key="2">
    <source>
        <dbReference type="EMBL" id="MDN0025524.1"/>
    </source>
</evidence>
<dbReference type="EMBL" id="JAUEIF010000006">
    <property type="protein sequence ID" value="MDN0025524.1"/>
    <property type="molecule type" value="Genomic_DNA"/>
</dbReference>
<sequence length="42" mass="5195">MADNFLERQRADYEKRKEEWMKKKIRLSVARKNLMVSHEITD</sequence>
<dbReference type="RefSeq" id="WP_021994054.1">
    <property type="nucleotide sequence ID" value="NZ_CAUWBX010000033.1"/>
</dbReference>
<evidence type="ECO:0000313" key="3">
    <source>
        <dbReference type="Proteomes" id="UP001167831"/>
    </source>
</evidence>
<dbReference type="Proteomes" id="UP001168478">
    <property type="component" value="Unassembled WGS sequence"/>
</dbReference>
<proteinExistence type="predicted"/>
<reference evidence="2" key="1">
    <citation type="submission" date="2023-06" db="EMBL/GenBank/DDBJ databases">
        <authorList>
            <person name="Zeman M."/>
            <person name="Kubasova T."/>
            <person name="Jahodarova E."/>
            <person name="Nykrynova M."/>
            <person name="Rychlik I."/>
        </authorList>
    </citation>
    <scope>NUCLEOTIDE SEQUENCE</scope>
    <source>
        <strain evidence="2">ET15</strain>
        <strain evidence="1">ET37</strain>
    </source>
</reference>
<name>A0AAW7JID1_9BACT</name>
<reference evidence="2" key="2">
    <citation type="submission" date="2023-08" db="EMBL/GenBank/DDBJ databases">
        <title>Identification and characterization of horizontal gene transfer across gut microbiota members of farm animals based on homology search.</title>
        <authorList>
            <person name="Schwarzerova J."/>
            <person name="Nykrynova M."/>
            <person name="Jureckova K."/>
            <person name="Cejkova D."/>
            <person name="Rychlik I."/>
        </authorList>
    </citation>
    <scope>NUCLEOTIDE SEQUENCE</scope>
    <source>
        <strain evidence="2">ET15</strain>
        <strain evidence="1">ET37</strain>
    </source>
</reference>
<evidence type="ECO:0000313" key="1">
    <source>
        <dbReference type="EMBL" id="MDN0022480.1"/>
    </source>
</evidence>
<dbReference type="Proteomes" id="UP001167831">
    <property type="component" value="Unassembled WGS sequence"/>
</dbReference>
<organism evidence="2 4">
    <name type="scientific">Leyella lascolaii</name>
    <dbReference type="NCBI Taxonomy" id="1776379"/>
    <lineage>
        <taxon>Bacteria</taxon>
        <taxon>Pseudomonadati</taxon>
        <taxon>Bacteroidota</taxon>
        <taxon>Bacteroidia</taxon>
        <taxon>Bacteroidales</taxon>
        <taxon>Prevotellaceae</taxon>
        <taxon>Leyella</taxon>
    </lineage>
</organism>
<gene>
    <name evidence="1" type="ORF">QVN81_05500</name>
    <name evidence="2" type="ORF">QVN84_08330</name>
</gene>
<comment type="caution">
    <text evidence="2">The sequence shown here is derived from an EMBL/GenBank/DDBJ whole genome shotgun (WGS) entry which is preliminary data.</text>
</comment>
<dbReference type="EMBL" id="JAUEIE010000004">
    <property type="protein sequence ID" value="MDN0022480.1"/>
    <property type="molecule type" value="Genomic_DNA"/>
</dbReference>
<evidence type="ECO:0000313" key="4">
    <source>
        <dbReference type="Proteomes" id="UP001168478"/>
    </source>
</evidence>
<protein>
    <submittedName>
        <fullName evidence="2">Dehydrogenase</fullName>
    </submittedName>
</protein>
<accession>A0AAW7JID1</accession>
<keyword evidence="3" id="KW-1185">Reference proteome</keyword>
<dbReference type="AlphaFoldDB" id="A0AAW7JID1"/>